<sequence>MAVAPALGADNTASPTGTVMQNSIPIPVSSPASSVDDVLRPGYRHLMQLINYYANDDPSRTYAAIPVDSDDLSRGFRDVSYAQFANAIDHCAHWLSRILSDPVESFEPVAYFGPKDLRYPIMLMALAKLERKMLLIGFTLHRTAQAHLVSTTKCKVVLYAEGFREVVSEIAPLVDGQVHVIEAPSQEAWLTDQKSERYTWDKSWEEAKDLPFMVLHTSGTTGMPKPIIYTHQMMVSFDSTRIMPDAKHESLLDHMKGRRWFSPTPNSHVVEMYVAFQWTAVGGGVAVFGHPTESTSSLIIDALRYGKCQAMIAPPIFYERLVKEPLGLQTLQGLDFIYFGGASMSPQTANRLVSHTRVQAAFGTTESGMFFVRPRGNEDWQWFEFRESNGIEFEHQDGNLFELKVLKKPELKRWQQIFQISQFAGVDVWRSGDLWERHPTRHDAWRLIGRMDDLIGLADAKKLNASTLEMELSQCPGVAGVVVGGSGQVRPFALVEWTDEDVDNEAKLDELWPVVQNWNEKASQHARLQKDSILFTDPGKGLVRNVKSVPVRKPSEQLYAEEIKHLYTA</sequence>
<dbReference type="PROSITE" id="PS00455">
    <property type="entry name" value="AMP_BINDING"/>
    <property type="match status" value="1"/>
</dbReference>
<dbReference type="InterPro" id="IPR000873">
    <property type="entry name" value="AMP-dep_synth/lig_dom"/>
</dbReference>
<evidence type="ECO:0000259" key="4">
    <source>
        <dbReference type="Pfam" id="PF00501"/>
    </source>
</evidence>
<dbReference type="Pfam" id="PF00501">
    <property type="entry name" value="AMP-binding"/>
    <property type="match status" value="1"/>
</dbReference>
<keyword evidence="6" id="KW-1185">Reference proteome</keyword>
<dbReference type="InterPro" id="IPR051414">
    <property type="entry name" value="Adenylate-forming_Reductase"/>
</dbReference>
<name>A0A6A5YVV8_9PLEO</name>
<feature type="compositionally biased region" description="Polar residues" evidence="3">
    <location>
        <begin position="11"/>
        <end position="22"/>
    </location>
</feature>
<dbReference type="EMBL" id="ML977335">
    <property type="protein sequence ID" value="KAF2111096.1"/>
    <property type="molecule type" value="Genomic_DNA"/>
</dbReference>
<dbReference type="Gene3D" id="3.40.50.12780">
    <property type="entry name" value="N-terminal domain of ligase-like"/>
    <property type="match status" value="1"/>
</dbReference>
<keyword evidence="2" id="KW-0597">Phosphoprotein</keyword>
<protein>
    <recommendedName>
        <fullName evidence="4">AMP-dependent synthetase/ligase domain-containing protein</fullName>
    </recommendedName>
</protein>
<dbReference type="Proteomes" id="UP000799770">
    <property type="component" value="Unassembled WGS sequence"/>
</dbReference>
<organism evidence="5 6">
    <name type="scientific">Lophiotrema nucula</name>
    <dbReference type="NCBI Taxonomy" id="690887"/>
    <lineage>
        <taxon>Eukaryota</taxon>
        <taxon>Fungi</taxon>
        <taxon>Dikarya</taxon>
        <taxon>Ascomycota</taxon>
        <taxon>Pezizomycotina</taxon>
        <taxon>Dothideomycetes</taxon>
        <taxon>Pleosporomycetidae</taxon>
        <taxon>Pleosporales</taxon>
        <taxon>Lophiotremataceae</taxon>
        <taxon>Lophiotrema</taxon>
    </lineage>
</organism>
<dbReference type="OrthoDB" id="429813at2759"/>
<dbReference type="AlphaFoldDB" id="A0A6A5YVV8"/>
<dbReference type="InterPro" id="IPR020845">
    <property type="entry name" value="AMP-binding_CS"/>
</dbReference>
<dbReference type="Pfam" id="PF23562">
    <property type="entry name" value="AMP-binding_C_3"/>
    <property type="match status" value="1"/>
</dbReference>
<dbReference type="PANTHER" id="PTHR43439">
    <property type="entry name" value="PHENYLACETATE-COENZYME A LIGASE"/>
    <property type="match status" value="1"/>
</dbReference>
<dbReference type="InterPro" id="IPR042099">
    <property type="entry name" value="ANL_N_sf"/>
</dbReference>
<dbReference type="SUPFAM" id="SSF56801">
    <property type="entry name" value="Acetyl-CoA synthetase-like"/>
    <property type="match status" value="1"/>
</dbReference>
<accession>A0A6A5YVV8</accession>
<gene>
    <name evidence="5" type="ORF">BDV96DRAFT_650206</name>
</gene>
<evidence type="ECO:0000256" key="3">
    <source>
        <dbReference type="SAM" id="MobiDB-lite"/>
    </source>
</evidence>
<keyword evidence="1" id="KW-0596">Phosphopantetheine</keyword>
<evidence type="ECO:0000313" key="6">
    <source>
        <dbReference type="Proteomes" id="UP000799770"/>
    </source>
</evidence>
<evidence type="ECO:0000313" key="5">
    <source>
        <dbReference type="EMBL" id="KAF2111096.1"/>
    </source>
</evidence>
<feature type="domain" description="AMP-dependent synthetase/ligase" evidence="4">
    <location>
        <begin position="75"/>
        <end position="379"/>
    </location>
</feature>
<evidence type="ECO:0000256" key="2">
    <source>
        <dbReference type="ARBA" id="ARBA00022553"/>
    </source>
</evidence>
<reference evidence="5" key="1">
    <citation type="journal article" date="2020" name="Stud. Mycol.">
        <title>101 Dothideomycetes genomes: a test case for predicting lifestyles and emergence of pathogens.</title>
        <authorList>
            <person name="Haridas S."/>
            <person name="Albert R."/>
            <person name="Binder M."/>
            <person name="Bloem J."/>
            <person name="Labutti K."/>
            <person name="Salamov A."/>
            <person name="Andreopoulos B."/>
            <person name="Baker S."/>
            <person name="Barry K."/>
            <person name="Bills G."/>
            <person name="Bluhm B."/>
            <person name="Cannon C."/>
            <person name="Castanera R."/>
            <person name="Culley D."/>
            <person name="Daum C."/>
            <person name="Ezra D."/>
            <person name="Gonzalez J."/>
            <person name="Henrissat B."/>
            <person name="Kuo A."/>
            <person name="Liang C."/>
            <person name="Lipzen A."/>
            <person name="Lutzoni F."/>
            <person name="Magnuson J."/>
            <person name="Mondo S."/>
            <person name="Nolan M."/>
            <person name="Ohm R."/>
            <person name="Pangilinan J."/>
            <person name="Park H.-J."/>
            <person name="Ramirez L."/>
            <person name="Alfaro M."/>
            <person name="Sun H."/>
            <person name="Tritt A."/>
            <person name="Yoshinaga Y."/>
            <person name="Zwiers L.-H."/>
            <person name="Turgeon B."/>
            <person name="Goodwin S."/>
            <person name="Spatafora J."/>
            <person name="Crous P."/>
            <person name="Grigoriev I."/>
        </authorList>
    </citation>
    <scope>NUCLEOTIDE SEQUENCE</scope>
    <source>
        <strain evidence="5">CBS 627.86</strain>
    </source>
</reference>
<feature type="region of interest" description="Disordered" evidence="3">
    <location>
        <begin position="1"/>
        <end position="25"/>
    </location>
</feature>
<proteinExistence type="predicted"/>
<dbReference type="PANTHER" id="PTHR43439:SF2">
    <property type="entry name" value="ENZYME, PUTATIVE (JCVI)-RELATED"/>
    <property type="match status" value="1"/>
</dbReference>
<evidence type="ECO:0000256" key="1">
    <source>
        <dbReference type="ARBA" id="ARBA00022450"/>
    </source>
</evidence>